<protein>
    <submittedName>
        <fullName evidence="1">Uncharacterized protein</fullName>
    </submittedName>
</protein>
<organism evidence="1 2">
    <name type="scientific">Senegalimassilia faecalis</name>
    <dbReference type="NCBI Taxonomy" id="2509433"/>
    <lineage>
        <taxon>Bacteria</taxon>
        <taxon>Bacillati</taxon>
        <taxon>Actinomycetota</taxon>
        <taxon>Coriobacteriia</taxon>
        <taxon>Coriobacteriales</taxon>
        <taxon>Coriobacteriaceae</taxon>
        <taxon>Senegalimassilia</taxon>
    </lineage>
</organism>
<dbReference type="OrthoDB" id="3173058at2"/>
<evidence type="ECO:0000313" key="1">
    <source>
        <dbReference type="EMBL" id="RXZ54180.1"/>
    </source>
</evidence>
<dbReference type="Proteomes" id="UP000293345">
    <property type="component" value="Unassembled WGS sequence"/>
</dbReference>
<accession>A0A4Q2K1M8</accession>
<dbReference type="EMBL" id="SDPW01000001">
    <property type="protein sequence ID" value="RXZ54180.1"/>
    <property type="molecule type" value="Genomic_DNA"/>
</dbReference>
<keyword evidence="2" id="KW-1185">Reference proteome</keyword>
<gene>
    <name evidence="1" type="ORF">ET524_06605</name>
</gene>
<evidence type="ECO:0000313" key="2">
    <source>
        <dbReference type="Proteomes" id="UP000293345"/>
    </source>
</evidence>
<dbReference type="AlphaFoldDB" id="A0A4Q2K1M8"/>
<sequence>MPLSAPPNSFVAALKSELNATGPLDVLVSSANGKRNDQVTVSHVASRPLPAGSFRRTKFPSGAIACVCSPELVFLQLASTYTVDEAIYFGFALCSSYRIDAASKGGVAHREGADKPLTSARQLAAFLDAVPGMRGCAKARRALAFVKDGARSPMESALAMGYGLPTRLGGFNVGKVALNQAVRVTSGATSEGTRYATRIPDLTITARGKDGIERNVLLDYDADAVHATRAGLARDARRRNQLATIDSAAYISMSTDQALEYRSYADVAEQIRIALKRPRTPKVSLASSNPAAVERYEQANARRIEFWKKHVCFSDFRKLERF</sequence>
<dbReference type="RefSeq" id="WP_129424287.1">
    <property type="nucleotide sequence ID" value="NZ_SDPW01000001.1"/>
</dbReference>
<comment type="caution">
    <text evidence="1">The sequence shown here is derived from an EMBL/GenBank/DDBJ whole genome shotgun (WGS) entry which is preliminary data.</text>
</comment>
<reference evidence="1 2" key="1">
    <citation type="submission" date="2019-01" db="EMBL/GenBank/DDBJ databases">
        <title>Senegalimassilia sp. nov. KGMB04484 isolated human feces.</title>
        <authorList>
            <person name="Han K.-I."/>
            <person name="Kim J.-S."/>
            <person name="Lee K.C."/>
            <person name="Suh M.K."/>
            <person name="Eom M.K."/>
            <person name="Lee J.H."/>
            <person name="Park S.-H."/>
            <person name="Kang S.W."/>
            <person name="Park J.-E."/>
            <person name="Oh B.S."/>
            <person name="Yu S.Y."/>
            <person name="Choi S.-H."/>
            <person name="Lee D.H."/>
            <person name="Yoon H."/>
            <person name="Kim B.-Y."/>
            <person name="Lee J.H."/>
            <person name="Lee J.-S."/>
        </authorList>
    </citation>
    <scope>NUCLEOTIDE SEQUENCE [LARGE SCALE GENOMIC DNA]</scope>
    <source>
        <strain evidence="1 2">KGMB04484</strain>
    </source>
</reference>
<proteinExistence type="predicted"/>
<name>A0A4Q2K1M8_9ACTN</name>